<dbReference type="InterPro" id="IPR001305">
    <property type="entry name" value="HSP_DnaJ_Cys-rich_dom"/>
</dbReference>
<dbReference type="InterPro" id="IPR018253">
    <property type="entry name" value="DnaJ_domain_CS"/>
</dbReference>
<evidence type="ECO:0000259" key="9">
    <source>
        <dbReference type="PROSITE" id="PS51188"/>
    </source>
</evidence>
<dbReference type="InterPro" id="IPR036410">
    <property type="entry name" value="HSP_DnaJ_Cys-rich_dom_sf"/>
</dbReference>
<dbReference type="CDD" id="cd06257">
    <property type="entry name" value="DnaJ"/>
    <property type="match status" value="1"/>
</dbReference>
<dbReference type="InterPro" id="IPR002939">
    <property type="entry name" value="DnaJ_C"/>
</dbReference>
<keyword evidence="1 6" id="KW-0479">Metal-binding</keyword>
<evidence type="ECO:0000256" key="4">
    <source>
        <dbReference type="ARBA" id="ARBA00022833"/>
    </source>
</evidence>
<organism evidence="10 11">
    <name type="scientific">Aplysia californica</name>
    <name type="common">California sea hare</name>
    <dbReference type="NCBI Taxonomy" id="6500"/>
    <lineage>
        <taxon>Eukaryota</taxon>
        <taxon>Metazoa</taxon>
        <taxon>Spiralia</taxon>
        <taxon>Lophotrochozoa</taxon>
        <taxon>Mollusca</taxon>
        <taxon>Gastropoda</taxon>
        <taxon>Heterobranchia</taxon>
        <taxon>Euthyneura</taxon>
        <taxon>Tectipleura</taxon>
        <taxon>Aplysiida</taxon>
        <taxon>Aplysioidea</taxon>
        <taxon>Aplysiidae</taxon>
        <taxon>Aplysia</taxon>
    </lineage>
</organism>
<dbReference type="Pfam" id="PF00226">
    <property type="entry name" value="DnaJ"/>
    <property type="match status" value="1"/>
</dbReference>
<dbReference type="Gene3D" id="2.10.230.10">
    <property type="entry name" value="Heat shock protein DnaJ, cysteine-rich domain"/>
    <property type="match status" value="1"/>
</dbReference>
<dbReference type="CDD" id="cd10719">
    <property type="entry name" value="DnaJ_zf"/>
    <property type="match status" value="1"/>
</dbReference>
<dbReference type="InterPro" id="IPR012724">
    <property type="entry name" value="DnaJ"/>
</dbReference>
<dbReference type="GeneID" id="101852619"/>
<evidence type="ECO:0000313" key="11">
    <source>
        <dbReference type="RefSeq" id="XP_012936716.1"/>
    </source>
</evidence>
<evidence type="ECO:0000259" key="8">
    <source>
        <dbReference type="PROSITE" id="PS50076"/>
    </source>
</evidence>
<gene>
    <name evidence="11" type="primary">LOC101852619</name>
</gene>
<dbReference type="HAMAP" id="MF_01152">
    <property type="entry name" value="DnaJ"/>
    <property type="match status" value="1"/>
</dbReference>
<protein>
    <submittedName>
        <fullName evidence="11">DnaJ homolog subfamily A member 3, mitochondrial</fullName>
    </submittedName>
</protein>
<evidence type="ECO:0000313" key="10">
    <source>
        <dbReference type="Proteomes" id="UP000694888"/>
    </source>
</evidence>
<evidence type="ECO:0000256" key="1">
    <source>
        <dbReference type="ARBA" id="ARBA00022723"/>
    </source>
</evidence>
<keyword evidence="5" id="KW-0143">Chaperone</keyword>
<evidence type="ECO:0000256" key="6">
    <source>
        <dbReference type="PROSITE-ProRule" id="PRU00546"/>
    </source>
</evidence>
<evidence type="ECO:0000256" key="3">
    <source>
        <dbReference type="ARBA" id="ARBA00022771"/>
    </source>
</evidence>
<dbReference type="InterPro" id="IPR036869">
    <property type="entry name" value="J_dom_sf"/>
</dbReference>
<dbReference type="SUPFAM" id="SSF49493">
    <property type="entry name" value="HSP40/DnaJ peptide-binding domain"/>
    <property type="match status" value="1"/>
</dbReference>
<dbReference type="SUPFAM" id="SSF57938">
    <property type="entry name" value="DnaJ/Hsp40 cysteine-rich domain"/>
    <property type="match status" value="1"/>
</dbReference>
<dbReference type="CDD" id="cd10747">
    <property type="entry name" value="DnaJ_C"/>
    <property type="match status" value="1"/>
</dbReference>
<dbReference type="PROSITE" id="PS00636">
    <property type="entry name" value="DNAJ_1"/>
    <property type="match status" value="1"/>
</dbReference>
<keyword evidence="3 6" id="KW-0863">Zinc-finger</keyword>
<dbReference type="PROSITE" id="PS51188">
    <property type="entry name" value="ZF_CR"/>
    <property type="match status" value="1"/>
</dbReference>
<evidence type="ECO:0000256" key="2">
    <source>
        <dbReference type="ARBA" id="ARBA00022737"/>
    </source>
</evidence>
<dbReference type="RefSeq" id="XP_012936716.1">
    <property type="nucleotide sequence ID" value="XM_013081262.2"/>
</dbReference>
<feature type="region of interest" description="Disordered" evidence="7">
    <location>
        <begin position="471"/>
        <end position="538"/>
    </location>
</feature>
<dbReference type="Pfam" id="PF00684">
    <property type="entry name" value="DnaJ_CXXCXGXG"/>
    <property type="match status" value="1"/>
</dbReference>
<reference evidence="11" key="1">
    <citation type="submission" date="2025-08" db="UniProtKB">
        <authorList>
            <consortium name="RefSeq"/>
        </authorList>
    </citation>
    <scope>IDENTIFICATION</scope>
</reference>
<sequence>MAAVRGARFGLQCKVVCTNTSRSSDKLKIDFRRLHTAKKVSFQVLRVINQNNTLYPQFGSCISRFSASFHSSSNLNKKDYYDLLGVPRNADQSAIKKAYYKLAKQFHPDMNNKDPQAAKKFQEVSEAYEVLSDEGRRRDYDAFGMAGQGARQQPGGFRSQQQGFHGFENFQSQMDPEELFRKIFGSAGLGGFGFSNQDFEGSMDGFAPASELMMDLTFQEAARGVNKEITLNVKDTCPKCNGSGAEPGSSPIRCPACNGTGMETISTGPFVMRSTCRQCHGRRVINKHPCTECNGKGKVVARKRVVVPVPAGVENGQTVRMPVGSQEVFITFKVAKSRIFRREGADVHSDVTISLGQAILGGSIRIPGIYDDILLSIPEGTSSHARIRLASKGISRVNSYGYGDHYVHVKIKVPVKLTDDQKLLVQAFAELEKGTEGTINGMAQTKEGLRAIDDPSGKLKNIREALASAKPAPSIELPAPEEPVLAEAPAASGESSAASGESSTASGESSAASGESPAGSVSEDSDSDDNNHAVGKST</sequence>
<dbReference type="SMART" id="SM00271">
    <property type="entry name" value="DnaJ"/>
    <property type="match status" value="1"/>
</dbReference>
<dbReference type="PANTHER" id="PTHR44145:SF3">
    <property type="entry name" value="DNAJ HOMOLOG SUBFAMILY A MEMBER 3, MITOCHONDRIAL"/>
    <property type="match status" value="1"/>
</dbReference>
<keyword evidence="10" id="KW-1185">Reference proteome</keyword>
<name>A0ABM0ZXU1_APLCA</name>
<feature type="domain" description="CR-type" evidence="9">
    <location>
        <begin position="224"/>
        <end position="302"/>
    </location>
</feature>
<dbReference type="Gene3D" id="1.10.287.110">
    <property type="entry name" value="DnaJ domain"/>
    <property type="match status" value="1"/>
</dbReference>
<dbReference type="Proteomes" id="UP000694888">
    <property type="component" value="Unplaced"/>
</dbReference>
<keyword evidence="2" id="KW-0677">Repeat</keyword>
<dbReference type="Pfam" id="PF01556">
    <property type="entry name" value="DnaJ_C"/>
    <property type="match status" value="1"/>
</dbReference>
<dbReference type="InterPro" id="IPR051938">
    <property type="entry name" value="Apopto_cytoskel_mod"/>
</dbReference>
<proteinExistence type="inferred from homology"/>
<dbReference type="InterPro" id="IPR008971">
    <property type="entry name" value="HSP40/DnaJ_pept-bd"/>
</dbReference>
<dbReference type="InterPro" id="IPR001623">
    <property type="entry name" value="DnaJ_domain"/>
</dbReference>
<dbReference type="SUPFAM" id="SSF46565">
    <property type="entry name" value="Chaperone J-domain"/>
    <property type="match status" value="1"/>
</dbReference>
<dbReference type="Gene3D" id="2.60.260.20">
    <property type="entry name" value="Urease metallochaperone UreE, N-terminal domain"/>
    <property type="match status" value="2"/>
</dbReference>
<feature type="compositionally biased region" description="Low complexity" evidence="7">
    <location>
        <begin position="476"/>
        <end position="522"/>
    </location>
</feature>
<accession>A0ABM0ZXU1</accession>
<evidence type="ECO:0000256" key="5">
    <source>
        <dbReference type="ARBA" id="ARBA00023186"/>
    </source>
</evidence>
<evidence type="ECO:0000256" key="7">
    <source>
        <dbReference type="SAM" id="MobiDB-lite"/>
    </source>
</evidence>
<keyword evidence="4 6" id="KW-0862">Zinc</keyword>
<dbReference type="PRINTS" id="PR00625">
    <property type="entry name" value="JDOMAIN"/>
</dbReference>
<dbReference type="PROSITE" id="PS50076">
    <property type="entry name" value="DNAJ_2"/>
    <property type="match status" value="1"/>
</dbReference>
<dbReference type="PANTHER" id="PTHR44145">
    <property type="entry name" value="DNAJ HOMOLOG SUBFAMILY A MEMBER 3, MITOCHONDRIAL"/>
    <property type="match status" value="1"/>
</dbReference>
<feature type="zinc finger region" description="CR-type" evidence="6">
    <location>
        <begin position="224"/>
        <end position="302"/>
    </location>
</feature>
<feature type="domain" description="J" evidence="8">
    <location>
        <begin position="79"/>
        <end position="144"/>
    </location>
</feature>